<feature type="region of interest" description="Disordered" evidence="1">
    <location>
        <begin position="363"/>
        <end position="383"/>
    </location>
</feature>
<proteinExistence type="predicted"/>
<dbReference type="EMBL" id="SWDX01000012">
    <property type="protein sequence ID" value="TKC56598.1"/>
    <property type="molecule type" value="Genomic_DNA"/>
</dbReference>
<evidence type="ECO:0000256" key="1">
    <source>
        <dbReference type="SAM" id="MobiDB-lite"/>
    </source>
</evidence>
<sequence length="1351" mass="138718">MKKALIIALVLVTCSIISKSQISPTLPANSKSYGSETYLGPDGLLWYGTAPLQYRGVYPKTKIDSLLALINNSISGNAATVTNGVVTTGLYADPAWITSLAYGKLTGTPTIPVDANLIHTTGNETKNGRLTLNSANGTNGTSPTASVSPLVVIGGRQGINTTTTGTVVGLNAPKISITGGNGGDLNTSTPSFNLAGKGADLEFTAGDGGNIIGAPTTPLFGAGGVAILKGGSSYSNGYAGSAQVKGGNNYTPGSARGGNVFIIPGAGNGTQTDNPLYNGTIYLNVTDQSSVRGNTVIGSITDDYINRFQVTGNSKLTGNLVVTGTVTAPTFLGNLTATTATVLTAPSGSTDVVRKTELDLKAPLESPALTGSPTSPTPTAGSNNELIATASFVTTAVTNALATGQTIGAGTTGNSATATNSTQWNGFTNAFADGVTENDITGIVGFHANGVAYKFSSTKLKEFIGSLGEETLQSVTDRGASTTNTIIIGNTTIGGSTSNLEGQSTNTIIRPSGSSGKTYFQDNAATVNWGNIDANGWNGSVVGNVTGYASKWVDGADFANSGFSTTPISIMASDGTYWRPWTGLGNYAPLESPALTGSPTSPTPTAGSNNERIATASFVTTAVNNALATGQTIGASIIGNAATATNSTQWNGFTNAFADGVTENDITGIVGFHANGVAYKFSSTKLKEFLGSPEEETLQSVTDRGASTTNTITIGNTTIGGSTSNLEGQSTNTIIRPSASSGKTYFQDNAATVNWGNIDANGWNGPVVGNVTGYASKWVDGADFANSGFSTTPVSIMASDGTYWRPWTGLSNYAPLASPALTGSPTAPTPTAGSNNERIATASFVTTAVTNALATGQTIGANTTGNSATATDAGKWNGLDRSNAILSTGYPLQGFYGDLGSGTAYRFDAAGIKEYLGIPSGGETLGTVAARGANALNSVSIRQTNSSDAYPTLGSFTGAIGLTNSDGGIYGLEAGVYSSSGSSWIQSNRFDGSPTAYNLLLQPKGGNVGIGTTSPKAKLDVNGSANISGTLTFNNTYMSADGLGSFDVNFNTGLAGPLRYFGGTTTPKFTVTSTGAGNFAGNVTAPTFNGNLTGNAATATNTTQWNGLSFVGAVAAPDLFMTGVNGNNSFGYSTTSQMRTALGSPSGGETLQSVTDRNAITTKPIVIGATSNNNWAGTFQNLGTTGAHGLYVNIGSNSTGVPFRVDKNSISQFEIFNNGNAFFGGDVGIGTTTPKEKLSVNGKIRAREVKVENTNWPDYVFTQSYRLPPLQETEKHIKEKGHLPGIPSAAEVKANGIDLGEMNAKLLQKIEELTLHLIEQNKIIETYNKKMIIQDERILNLEVVNNKQNQK</sequence>
<gene>
    <name evidence="3" type="ORF">FBD94_23075</name>
</gene>
<dbReference type="Proteomes" id="UP000309594">
    <property type="component" value="Unassembled WGS sequence"/>
</dbReference>
<comment type="caution">
    <text evidence="3">The sequence shown here is derived from an EMBL/GenBank/DDBJ whole genome shotgun (WGS) entry which is preliminary data.</text>
</comment>
<evidence type="ECO:0008006" key="5">
    <source>
        <dbReference type="Google" id="ProtNLM"/>
    </source>
</evidence>
<evidence type="ECO:0000256" key="2">
    <source>
        <dbReference type="SAM" id="SignalP"/>
    </source>
</evidence>
<keyword evidence="2" id="KW-0732">Signal</keyword>
<feature type="signal peptide" evidence="2">
    <location>
        <begin position="1"/>
        <end position="20"/>
    </location>
</feature>
<name>A0A4U1FZT8_9SPHI</name>
<feature type="chain" id="PRO_5021035188" description="Peptidase S74 domain-containing protein" evidence="2">
    <location>
        <begin position="21"/>
        <end position="1351"/>
    </location>
</feature>
<evidence type="ECO:0000313" key="4">
    <source>
        <dbReference type="Proteomes" id="UP000309594"/>
    </source>
</evidence>
<feature type="compositionally biased region" description="Low complexity" evidence="1">
    <location>
        <begin position="366"/>
        <end position="382"/>
    </location>
</feature>
<accession>A0A4U1FZT8</accession>
<protein>
    <recommendedName>
        <fullName evidence="5">Peptidase S74 domain-containing protein</fullName>
    </recommendedName>
</protein>
<reference evidence="3 4" key="1">
    <citation type="submission" date="2019-04" db="EMBL/GenBank/DDBJ databases">
        <title>Pedobacter sp. RP-1-16 sp. nov., isolated from Arctic soil.</title>
        <authorList>
            <person name="Dahal R.H."/>
            <person name="Kim D.-U."/>
        </authorList>
    </citation>
    <scope>NUCLEOTIDE SEQUENCE [LARGE SCALE GENOMIC DNA]</scope>
    <source>
        <strain evidence="3 4">RP-1-16</strain>
    </source>
</reference>
<organism evidence="3 4">
    <name type="scientific">Pedobacter hiemivivus</name>
    <dbReference type="NCBI Taxonomy" id="2530454"/>
    <lineage>
        <taxon>Bacteria</taxon>
        <taxon>Pseudomonadati</taxon>
        <taxon>Bacteroidota</taxon>
        <taxon>Sphingobacteriia</taxon>
        <taxon>Sphingobacteriales</taxon>
        <taxon>Sphingobacteriaceae</taxon>
        <taxon>Pedobacter</taxon>
    </lineage>
</organism>
<evidence type="ECO:0000313" key="3">
    <source>
        <dbReference type="EMBL" id="TKC56598.1"/>
    </source>
</evidence>
<dbReference type="RefSeq" id="WP_136881969.1">
    <property type="nucleotide sequence ID" value="NZ_SWDX01000012.1"/>
</dbReference>